<protein>
    <recommendedName>
        <fullName evidence="5">Molecular chaperone DnaJ</fullName>
    </recommendedName>
</protein>
<feature type="compositionally biased region" description="Low complexity" evidence="2">
    <location>
        <begin position="45"/>
        <end position="61"/>
    </location>
</feature>
<keyword evidence="4" id="KW-1185">Reference proteome</keyword>
<accession>A0A2S9K8K9</accession>
<keyword evidence="1" id="KW-0175">Coiled coil</keyword>
<dbReference type="OrthoDB" id="114754at2"/>
<evidence type="ECO:0000256" key="2">
    <source>
        <dbReference type="SAM" id="MobiDB-lite"/>
    </source>
</evidence>
<dbReference type="RefSeq" id="WP_105746787.1">
    <property type="nucleotide sequence ID" value="NZ_PVLQ01000008.1"/>
</dbReference>
<dbReference type="Proteomes" id="UP000238589">
    <property type="component" value="Unassembled WGS sequence"/>
</dbReference>
<proteinExistence type="predicted"/>
<dbReference type="EMBL" id="PVLQ01000008">
    <property type="protein sequence ID" value="PRD66803.1"/>
    <property type="molecule type" value="Genomic_DNA"/>
</dbReference>
<feature type="region of interest" description="Disordered" evidence="2">
    <location>
        <begin position="1"/>
        <end position="71"/>
    </location>
</feature>
<feature type="region of interest" description="Disordered" evidence="2">
    <location>
        <begin position="215"/>
        <end position="249"/>
    </location>
</feature>
<sequence>MAERRQPAKPYRKPKPPASDPRFAAGPDDADAGLAEHEPGPNEIAAAARSRSGSRSLRAPAEAGAPLSPAAQQLQRELARVERLKAQLAQMESIGQDYLNGCAQRLQPLRERLRLARRGLALALAPWLEPDARGLSRAQQGKARSLLCRLAQLLAEGGDADMAALHDRYSPQSLADKRRSAADALRARLSDWLAPDDEAVQAAADPDDLLRAAHRQWQTESAAQQARRDARQAKREARKAQREPAPAALLEQQAQQDAGATLRTLYRQLASALHPDRASDEAERQRMTALMSAANAAYDRRDLLALLDLQLQAELADPTHLERLSAQRLQAVTRLLKEQAASLERERQGEQQRWLHQLDLPAGSRIDAALLQRRLEEQELELLRQLHEAQAWLEQAGDPAGLKGWLNRNAG</sequence>
<evidence type="ECO:0000313" key="3">
    <source>
        <dbReference type="EMBL" id="PRD66803.1"/>
    </source>
</evidence>
<organism evidence="3 4">
    <name type="scientific">Malikia granosa</name>
    <dbReference type="NCBI Taxonomy" id="263067"/>
    <lineage>
        <taxon>Bacteria</taxon>
        <taxon>Pseudomonadati</taxon>
        <taxon>Pseudomonadota</taxon>
        <taxon>Betaproteobacteria</taxon>
        <taxon>Burkholderiales</taxon>
        <taxon>Comamonadaceae</taxon>
        <taxon>Malikia</taxon>
    </lineage>
</organism>
<evidence type="ECO:0000256" key="1">
    <source>
        <dbReference type="SAM" id="Coils"/>
    </source>
</evidence>
<evidence type="ECO:0000313" key="4">
    <source>
        <dbReference type="Proteomes" id="UP000238589"/>
    </source>
</evidence>
<feature type="coiled-coil region" evidence="1">
    <location>
        <begin position="326"/>
        <end position="388"/>
    </location>
</feature>
<dbReference type="AlphaFoldDB" id="A0A2S9K8K9"/>
<reference evidence="3 4" key="1">
    <citation type="submission" date="2018-03" db="EMBL/GenBank/DDBJ databases">
        <title>Comparative genomics illustrates the genes involved in a hyperalkaliphilic mechanisms of Serpentinomonas isolated from highly-alkaline calcium-rich serpentinized springs.</title>
        <authorList>
            <person name="Suzuki S."/>
            <person name="Ishii S."/>
            <person name="Walworth N."/>
            <person name="Bird L."/>
            <person name="Kuenen J.G."/>
            <person name="Nealson K.H."/>
        </authorList>
    </citation>
    <scope>NUCLEOTIDE SEQUENCE [LARGE SCALE GENOMIC DNA]</scope>
    <source>
        <strain evidence="3 4">P1</strain>
    </source>
</reference>
<evidence type="ECO:0008006" key="5">
    <source>
        <dbReference type="Google" id="ProtNLM"/>
    </source>
</evidence>
<name>A0A2S9K8K9_9BURK</name>
<gene>
    <name evidence="3" type="ORF">C6P64_01280</name>
</gene>
<comment type="caution">
    <text evidence="3">The sequence shown here is derived from an EMBL/GenBank/DDBJ whole genome shotgun (WGS) entry which is preliminary data.</text>
</comment>
<feature type="compositionally biased region" description="Basic and acidic residues" evidence="2">
    <location>
        <begin position="226"/>
        <end position="242"/>
    </location>
</feature>